<name>A0A8J3FDJ3_9ACTN</name>
<reference evidence="1" key="2">
    <citation type="submission" date="2020-09" db="EMBL/GenBank/DDBJ databases">
        <authorList>
            <person name="Sun Q."/>
            <person name="Ohkuma M."/>
        </authorList>
    </citation>
    <scope>NUCLEOTIDE SEQUENCE</scope>
    <source>
        <strain evidence="1">JCM 3091</strain>
    </source>
</reference>
<reference evidence="1" key="1">
    <citation type="journal article" date="2014" name="Int. J. Syst. Evol. Microbiol.">
        <title>Complete genome sequence of Corynebacterium casei LMG S-19264T (=DSM 44701T), isolated from a smear-ripened cheese.</title>
        <authorList>
            <consortium name="US DOE Joint Genome Institute (JGI-PGF)"/>
            <person name="Walter F."/>
            <person name="Albersmeier A."/>
            <person name="Kalinowski J."/>
            <person name="Ruckert C."/>
        </authorList>
    </citation>
    <scope>NUCLEOTIDE SEQUENCE</scope>
    <source>
        <strain evidence="1">JCM 3091</strain>
    </source>
</reference>
<keyword evidence="2" id="KW-1185">Reference proteome</keyword>
<evidence type="ECO:0000313" key="1">
    <source>
        <dbReference type="EMBL" id="GGK13064.1"/>
    </source>
</evidence>
<dbReference type="AlphaFoldDB" id="A0A8J3FDJ3"/>
<gene>
    <name evidence="1" type="ORF">GCM10010124_02010</name>
</gene>
<evidence type="ECO:0000313" key="2">
    <source>
        <dbReference type="Proteomes" id="UP000662200"/>
    </source>
</evidence>
<proteinExistence type="predicted"/>
<dbReference type="EMBL" id="BMQC01000001">
    <property type="protein sequence ID" value="GGK13064.1"/>
    <property type="molecule type" value="Genomic_DNA"/>
</dbReference>
<sequence length="181" mass="20772">MIAAVAGKLMDRSAVHLDRVRDQYAEATKALMAWAEFPDRILRRVDDDPATRAELAVRGADIKERLGYYTGWVTAESRVMGELYMALVASLRAEVAYHARSAWQQPPRESAAQMNILDAMPAISLTGAPSWVYVQAFSEAMTYRFGWRRHLLWPGQLRRILRRRGLWEPRRVRLPPEDTAF</sequence>
<dbReference type="Proteomes" id="UP000662200">
    <property type="component" value="Unassembled WGS sequence"/>
</dbReference>
<organism evidence="1 2">
    <name type="scientific">Pilimelia terevasa</name>
    <dbReference type="NCBI Taxonomy" id="53372"/>
    <lineage>
        <taxon>Bacteria</taxon>
        <taxon>Bacillati</taxon>
        <taxon>Actinomycetota</taxon>
        <taxon>Actinomycetes</taxon>
        <taxon>Micromonosporales</taxon>
        <taxon>Micromonosporaceae</taxon>
        <taxon>Pilimelia</taxon>
    </lineage>
</organism>
<accession>A0A8J3FDJ3</accession>
<protein>
    <submittedName>
        <fullName evidence="1">Uncharacterized protein</fullName>
    </submittedName>
</protein>
<comment type="caution">
    <text evidence="1">The sequence shown here is derived from an EMBL/GenBank/DDBJ whole genome shotgun (WGS) entry which is preliminary data.</text>
</comment>